<dbReference type="HAMAP" id="MF_01851">
    <property type="entry name" value="UPF0637"/>
    <property type="match status" value="1"/>
</dbReference>
<evidence type="ECO:0000256" key="1">
    <source>
        <dbReference type="HAMAP-Rule" id="MF_01851"/>
    </source>
</evidence>
<dbReference type="Gene3D" id="3.30.930.20">
    <property type="entry name" value="Protein of unknown function DUF1054"/>
    <property type="match status" value="1"/>
</dbReference>
<dbReference type="Pfam" id="PF06335">
    <property type="entry name" value="DUF1054"/>
    <property type="match status" value="1"/>
</dbReference>
<dbReference type="Proteomes" id="UP000217561">
    <property type="component" value="Unassembled WGS sequence"/>
</dbReference>
<organism evidence="2 3">
    <name type="scientific">Salimicrobium humidisoli</name>
    <dbReference type="NCBI Taxonomy" id="2029857"/>
    <lineage>
        <taxon>Bacteria</taxon>
        <taxon>Bacillati</taxon>
        <taxon>Bacillota</taxon>
        <taxon>Bacilli</taxon>
        <taxon>Bacillales</taxon>
        <taxon>Bacillaceae</taxon>
        <taxon>Salimicrobium</taxon>
    </lineage>
</organism>
<evidence type="ECO:0000313" key="3">
    <source>
        <dbReference type="Proteomes" id="UP000217561"/>
    </source>
</evidence>
<dbReference type="InterPro" id="IPR053707">
    <property type="entry name" value="UPF0637_domain_sf"/>
</dbReference>
<name>A0ABX4HPQ3_9BACI</name>
<dbReference type="EMBL" id="NSGH01000016">
    <property type="protein sequence ID" value="PBB05197.1"/>
    <property type="molecule type" value="Genomic_DNA"/>
</dbReference>
<keyword evidence="3" id="KW-1185">Reference proteome</keyword>
<dbReference type="PIRSF" id="PIRSF021332">
    <property type="entry name" value="DUF1054"/>
    <property type="match status" value="1"/>
</dbReference>
<dbReference type="RefSeq" id="WP_095822502.1">
    <property type="nucleotide sequence ID" value="NZ_NSGH01000016.1"/>
</dbReference>
<evidence type="ECO:0000313" key="2">
    <source>
        <dbReference type="EMBL" id="PBB05197.1"/>
    </source>
</evidence>
<comment type="similarity">
    <text evidence="1">Belongs to the UPF0637 family.</text>
</comment>
<accession>A0ABX4HPQ3</accession>
<reference evidence="2 3" key="1">
    <citation type="submission" date="2017-08" db="EMBL/GenBank/DDBJ databases">
        <title>Salimicrobium alkalisoli sp. nov., isolated from saline alkaline soil.</title>
        <authorList>
            <person name="Zhang G."/>
            <person name="Xiong Q."/>
        </authorList>
    </citation>
    <scope>NUCLEOTIDE SEQUENCE [LARGE SCALE GENOMIC DNA]</scope>
    <source>
        <strain evidence="2 3">WN024</strain>
    </source>
</reference>
<gene>
    <name evidence="2" type="ORF">CKW00_10395</name>
</gene>
<dbReference type="InterPro" id="IPR009403">
    <property type="entry name" value="UPF0637"/>
</dbReference>
<protein>
    <recommendedName>
        <fullName evidence="1">UPF0637 protein CKW00_10395</fullName>
    </recommendedName>
</protein>
<proteinExistence type="inferred from homology"/>
<sequence>MNGFSGFSEKDFDVFSIEGLENRIEALRFRLSPKLEEIAHELQPAISAETGEEMYVHVAKHARRSKNPPNDTWAAIANNKRGYKKLPHFQIGLWGDNVFLWLAFIYELPDKERIAEAFLEDSDLLKSGIPDHYVLSKDHTKNEALVYNEENLSKTLHRFRDVKKGEFLVGRRFSSDDDLLKDGDAFINEAQKTFETLLPLYKKAMNVQ</sequence>
<comment type="caution">
    <text evidence="2">The sequence shown here is derived from an EMBL/GenBank/DDBJ whole genome shotgun (WGS) entry which is preliminary data.</text>
</comment>
<dbReference type="SUPFAM" id="SSF142913">
    <property type="entry name" value="YktB/PF0168-like"/>
    <property type="match status" value="1"/>
</dbReference>